<reference evidence="4" key="1">
    <citation type="journal article" date="2017" name="Nat. Microbiol.">
        <title>Global analysis of biosynthetic gene clusters reveals vast potential of secondary metabolite production in Penicillium species.</title>
        <authorList>
            <person name="Nielsen J.C."/>
            <person name="Grijseels S."/>
            <person name="Prigent S."/>
            <person name="Ji B."/>
            <person name="Dainat J."/>
            <person name="Nielsen K.F."/>
            <person name="Frisvad J.C."/>
            <person name="Workman M."/>
            <person name="Nielsen J."/>
        </authorList>
    </citation>
    <scope>NUCLEOTIDE SEQUENCE [LARGE SCALE GENOMIC DNA]</scope>
    <source>
        <strain evidence="4">IBT 13039</strain>
    </source>
</reference>
<evidence type="ECO:0000313" key="4">
    <source>
        <dbReference type="Proteomes" id="UP000191691"/>
    </source>
</evidence>
<accession>A0A1V6X7R9</accession>
<dbReference type="CDD" id="cd00167">
    <property type="entry name" value="SANT"/>
    <property type="match status" value="1"/>
</dbReference>
<name>A0A1V6X7R9_PENNA</name>
<comment type="caution">
    <text evidence="3">The sequence shown here is derived from an EMBL/GenBank/DDBJ whole genome shotgun (WGS) entry which is preliminary data.</text>
</comment>
<evidence type="ECO:0000256" key="1">
    <source>
        <dbReference type="SAM" id="MobiDB-lite"/>
    </source>
</evidence>
<dbReference type="InterPro" id="IPR009057">
    <property type="entry name" value="Homeodomain-like_sf"/>
</dbReference>
<dbReference type="SMART" id="SM00717">
    <property type="entry name" value="SANT"/>
    <property type="match status" value="1"/>
</dbReference>
<dbReference type="Pfam" id="PF00249">
    <property type="entry name" value="Myb_DNA-binding"/>
    <property type="match status" value="1"/>
</dbReference>
<protein>
    <recommendedName>
        <fullName evidence="2">Myb-like domain-containing protein</fullName>
    </recommendedName>
</protein>
<dbReference type="InterPro" id="IPR001005">
    <property type="entry name" value="SANT/Myb"/>
</dbReference>
<evidence type="ECO:0000313" key="3">
    <source>
        <dbReference type="EMBL" id="OQE71171.1"/>
    </source>
</evidence>
<dbReference type="Proteomes" id="UP000191691">
    <property type="component" value="Unassembled WGS sequence"/>
</dbReference>
<sequence>MVPASGSSPYPVGTHDVRNDSGIRRQFSRIKKPTGQNLVASKRIWLPEEDKTIVYLRNQGRGWLAISKHLNERSPTACRLRYQNYLERWDTWNDDSKTQLAQQYFRHKSELWLKIAKEMAVPPRAAEGMFWELAEKEIASRTGIIHSHHLGNPSSSFEFKSRSVRVNDVSKRSELVNFNKKSTIQLPSLREVLSSLSACPMVAELPAMQSSFI</sequence>
<dbReference type="EMBL" id="MOOB01000109">
    <property type="protein sequence ID" value="OQE71171.1"/>
    <property type="molecule type" value="Genomic_DNA"/>
</dbReference>
<feature type="region of interest" description="Disordered" evidence="1">
    <location>
        <begin position="1"/>
        <end position="23"/>
    </location>
</feature>
<organism evidence="3 4">
    <name type="scientific">Penicillium nalgiovense</name>
    <dbReference type="NCBI Taxonomy" id="60175"/>
    <lineage>
        <taxon>Eukaryota</taxon>
        <taxon>Fungi</taxon>
        <taxon>Dikarya</taxon>
        <taxon>Ascomycota</taxon>
        <taxon>Pezizomycotina</taxon>
        <taxon>Eurotiomycetes</taxon>
        <taxon>Eurotiomycetidae</taxon>
        <taxon>Eurotiales</taxon>
        <taxon>Aspergillaceae</taxon>
        <taxon>Penicillium</taxon>
    </lineage>
</organism>
<dbReference type="Gene3D" id="1.10.10.60">
    <property type="entry name" value="Homeodomain-like"/>
    <property type="match status" value="1"/>
</dbReference>
<dbReference type="AlphaFoldDB" id="A0A1V6X7R9"/>
<keyword evidence="4" id="KW-1185">Reference proteome</keyword>
<evidence type="ECO:0000259" key="2">
    <source>
        <dbReference type="PROSITE" id="PS50090"/>
    </source>
</evidence>
<dbReference type="PROSITE" id="PS50090">
    <property type="entry name" value="MYB_LIKE"/>
    <property type="match status" value="1"/>
</dbReference>
<proteinExistence type="predicted"/>
<gene>
    <name evidence="3" type="ORF">PENNAL_c0109G09096</name>
</gene>
<feature type="domain" description="Myb-like" evidence="2">
    <location>
        <begin position="45"/>
        <end position="86"/>
    </location>
</feature>
<dbReference type="SUPFAM" id="SSF46689">
    <property type="entry name" value="Homeodomain-like"/>
    <property type="match status" value="1"/>
</dbReference>